<accession>A0A318D4G2</accession>
<dbReference type="NCBIfam" id="TIGR03349">
    <property type="entry name" value="IV_VI_DotU"/>
    <property type="match status" value="1"/>
</dbReference>
<dbReference type="PANTHER" id="PTHR38033:SF1">
    <property type="entry name" value="DOTU FAMILY TYPE IV_VI SECRETION SYSTEM PROTEIN"/>
    <property type="match status" value="1"/>
</dbReference>
<sequence>MTQAFDDDKTIVIPRPGGIQRAVTKPPSEDETLVPELNRASTGGSFTVSGIGTNPIVDAATTLIALAVELRNTAVVNNVDLLHKQCLNQMREFENQLRKADIEMDDISDARYCLCTVIDEAVLNTPWGTNSMWSTKSLLSIFYKQTWGGEQFFAILDSRMANPAKNKHLLEFMYICLELGFEGKYRVDPNGYKQLDEYKDRLYRELSRLKGELSRELSPNWRSNVPEIINNSKKIPVWMMVLVLSAGLLGLYMTLSYKLSQQADPVYTRFATLIPETQVESENSKMFVDYANQLRQLLSTEIEMNKLMVVEKVDRVSIVILNGQMFDSGSANLNESYMPLLEKVGQVLTTVPGKIQVIGHSDDQKIFTARYHSNWELSLARANSVVRYLSGNERLATRMTSEGRGDAEPMFKNDSEENRAKNRRVEITLSLEQDQNRTIQNQANKPKYGQPSNTAQTVSGI</sequence>
<dbReference type="InterPro" id="IPR017732">
    <property type="entry name" value="T4/T6SS_DotU"/>
</dbReference>
<feature type="region of interest" description="Disordered" evidence="3">
    <location>
        <begin position="431"/>
        <end position="461"/>
    </location>
</feature>
<evidence type="ECO:0000256" key="2">
    <source>
        <dbReference type="SAM" id="Coils"/>
    </source>
</evidence>
<proteinExistence type="predicted"/>
<dbReference type="NCBIfam" id="TIGR03350">
    <property type="entry name" value="type_VI_ompA"/>
    <property type="match status" value="1"/>
</dbReference>
<evidence type="ECO:0000256" key="4">
    <source>
        <dbReference type="SAM" id="Phobius"/>
    </source>
</evidence>
<dbReference type="CDD" id="cd07185">
    <property type="entry name" value="OmpA_C-like"/>
    <property type="match status" value="1"/>
</dbReference>
<dbReference type="InterPro" id="IPR036737">
    <property type="entry name" value="OmpA-like_sf"/>
</dbReference>
<evidence type="ECO:0000256" key="1">
    <source>
        <dbReference type="PROSITE-ProRule" id="PRU00473"/>
    </source>
</evidence>
<dbReference type="OrthoDB" id="345640at2"/>
<keyword evidence="7" id="KW-1185">Reference proteome</keyword>
<dbReference type="EMBL" id="QICH01000001">
    <property type="protein sequence ID" value="PXF64206.1"/>
    <property type="molecule type" value="Genomic_DNA"/>
</dbReference>
<keyword evidence="4" id="KW-1133">Transmembrane helix</keyword>
<dbReference type="InterPro" id="IPR038522">
    <property type="entry name" value="T4/T6SS_DotU_sf"/>
</dbReference>
<dbReference type="SUPFAM" id="SSF103088">
    <property type="entry name" value="OmpA-like"/>
    <property type="match status" value="1"/>
</dbReference>
<dbReference type="RefSeq" id="WP_110199996.1">
    <property type="nucleotide sequence ID" value="NZ_QICH01000001.1"/>
</dbReference>
<feature type="transmembrane region" description="Helical" evidence="4">
    <location>
        <begin position="235"/>
        <end position="255"/>
    </location>
</feature>
<feature type="domain" description="OmpA-like" evidence="5">
    <location>
        <begin position="313"/>
        <end position="433"/>
    </location>
</feature>
<comment type="caution">
    <text evidence="6">The sequence shown here is derived from an EMBL/GenBank/DDBJ whole genome shotgun (WGS) entry which is preliminary data.</text>
</comment>
<dbReference type="InterPro" id="IPR006665">
    <property type="entry name" value="OmpA-like"/>
</dbReference>
<evidence type="ECO:0000259" key="5">
    <source>
        <dbReference type="PROSITE" id="PS51123"/>
    </source>
</evidence>
<reference evidence="6 7" key="1">
    <citation type="submission" date="2018-05" db="EMBL/GenBank/DDBJ databases">
        <title>Kangiella spongicola genome sequence.</title>
        <authorList>
            <person name="Maclea K.S."/>
            <person name="Goen A.E."/>
            <person name="Kelley C."/>
            <person name="Underriner A."/>
            <person name="Silverwood T."/>
            <person name="Trachtenberg A.M."/>
        </authorList>
    </citation>
    <scope>NUCLEOTIDE SEQUENCE [LARGE SCALE GENOMIC DNA]</scope>
    <source>
        <strain evidence="6 7">ATCC BAA-2076</strain>
    </source>
</reference>
<dbReference type="AlphaFoldDB" id="A0A318D4G2"/>
<dbReference type="InterPro" id="IPR017733">
    <property type="entry name" value="OmpA-like_dom_proteobacteria"/>
</dbReference>
<name>A0A318D4G2_9GAMM</name>
<dbReference type="Gene3D" id="1.25.40.590">
    <property type="entry name" value="Type IV / VI secretion system, DotU"/>
    <property type="match status" value="1"/>
</dbReference>
<keyword evidence="4" id="KW-0812">Transmembrane</keyword>
<keyword evidence="2" id="KW-0175">Coiled coil</keyword>
<protein>
    <submittedName>
        <fullName evidence="6">Type VI secretion system protein TssL</fullName>
    </submittedName>
</protein>
<dbReference type="Gene3D" id="3.30.1330.60">
    <property type="entry name" value="OmpA-like domain"/>
    <property type="match status" value="1"/>
</dbReference>
<gene>
    <name evidence="6" type="primary">tssL</name>
    <name evidence="6" type="ORF">DL796_03460</name>
</gene>
<feature type="coiled-coil region" evidence="2">
    <location>
        <begin position="83"/>
        <end position="110"/>
    </location>
</feature>
<dbReference type="Pfam" id="PF09850">
    <property type="entry name" value="DotU"/>
    <property type="match status" value="1"/>
</dbReference>
<dbReference type="NCBIfam" id="NF038228">
    <property type="entry name" value="IcmH_DotU_IVB"/>
    <property type="match status" value="1"/>
</dbReference>
<evidence type="ECO:0000313" key="7">
    <source>
        <dbReference type="Proteomes" id="UP000247689"/>
    </source>
</evidence>
<organism evidence="6 7">
    <name type="scientific">Kangiella spongicola</name>
    <dbReference type="NCBI Taxonomy" id="796379"/>
    <lineage>
        <taxon>Bacteria</taxon>
        <taxon>Pseudomonadati</taxon>
        <taxon>Pseudomonadota</taxon>
        <taxon>Gammaproteobacteria</taxon>
        <taxon>Kangiellales</taxon>
        <taxon>Kangiellaceae</taxon>
        <taxon>Kangiella</taxon>
    </lineage>
</organism>
<feature type="region of interest" description="Disordered" evidence="3">
    <location>
        <begin position="400"/>
        <end position="419"/>
    </location>
</feature>
<keyword evidence="1 4" id="KW-0472">Membrane</keyword>
<evidence type="ECO:0000313" key="6">
    <source>
        <dbReference type="EMBL" id="PXF64206.1"/>
    </source>
</evidence>
<dbReference type="PROSITE" id="PS51123">
    <property type="entry name" value="OMPA_2"/>
    <property type="match status" value="1"/>
</dbReference>
<evidence type="ECO:0000256" key="3">
    <source>
        <dbReference type="SAM" id="MobiDB-lite"/>
    </source>
</evidence>
<dbReference type="Pfam" id="PF00691">
    <property type="entry name" value="OmpA"/>
    <property type="match status" value="1"/>
</dbReference>
<dbReference type="GO" id="GO:0016020">
    <property type="term" value="C:membrane"/>
    <property type="evidence" value="ECO:0007669"/>
    <property type="project" value="UniProtKB-UniRule"/>
</dbReference>
<dbReference type="Proteomes" id="UP000247689">
    <property type="component" value="Unassembled WGS sequence"/>
</dbReference>
<feature type="compositionally biased region" description="Basic and acidic residues" evidence="3">
    <location>
        <begin position="401"/>
        <end position="419"/>
    </location>
</feature>
<dbReference type="PANTHER" id="PTHR38033">
    <property type="entry name" value="MEMBRANE PROTEIN-RELATED"/>
    <property type="match status" value="1"/>
</dbReference>